<dbReference type="EMBL" id="JEMA01000417">
    <property type="protein sequence ID" value="KYF70163.1"/>
    <property type="molecule type" value="Genomic_DNA"/>
</dbReference>
<name>A0A150QQA5_SORCE</name>
<reference evidence="1 2" key="1">
    <citation type="submission" date="2014-02" db="EMBL/GenBank/DDBJ databases">
        <title>The small core and large imbalanced accessory genome model reveals a collaborative survival strategy of Sorangium cellulosum strains in nature.</title>
        <authorList>
            <person name="Han K."/>
            <person name="Peng R."/>
            <person name="Blom J."/>
            <person name="Li Y.-Z."/>
        </authorList>
    </citation>
    <scope>NUCLEOTIDE SEQUENCE [LARGE SCALE GENOMIC DNA]</scope>
    <source>
        <strain evidence="1 2">So0008-312</strain>
    </source>
</reference>
<protein>
    <submittedName>
        <fullName evidence="1">Uncharacterized protein</fullName>
    </submittedName>
</protein>
<dbReference type="Proteomes" id="UP000075260">
    <property type="component" value="Unassembled WGS sequence"/>
</dbReference>
<sequence length="61" mass="6784">MGIRPRLGEEGAVQLGWIFLHSRNELARATGTCVQAVLAADLLQSLERRKQQEEPASLRIV</sequence>
<gene>
    <name evidence="1" type="ORF">BE15_14260</name>
</gene>
<evidence type="ECO:0000313" key="1">
    <source>
        <dbReference type="EMBL" id="KYF70163.1"/>
    </source>
</evidence>
<evidence type="ECO:0000313" key="2">
    <source>
        <dbReference type="Proteomes" id="UP000075260"/>
    </source>
</evidence>
<organism evidence="1 2">
    <name type="scientific">Sorangium cellulosum</name>
    <name type="common">Polyangium cellulosum</name>
    <dbReference type="NCBI Taxonomy" id="56"/>
    <lineage>
        <taxon>Bacteria</taxon>
        <taxon>Pseudomonadati</taxon>
        <taxon>Myxococcota</taxon>
        <taxon>Polyangia</taxon>
        <taxon>Polyangiales</taxon>
        <taxon>Polyangiaceae</taxon>
        <taxon>Sorangium</taxon>
    </lineage>
</organism>
<proteinExistence type="predicted"/>
<accession>A0A150QQA5</accession>
<comment type="caution">
    <text evidence="1">The sequence shown here is derived from an EMBL/GenBank/DDBJ whole genome shotgun (WGS) entry which is preliminary data.</text>
</comment>
<dbReference type="AlphaFoldDB" id="A0A150QQA5"/>